<proteinExistence type="predicted"/>
<sequence length="174" mass="20315">MKLPIKIVFIAFLFSCGNTDKELETVKPYEGPTEEMADMVLYRSESATKRVKLVTPLLQQFANGNQEFPKGVYLEFYNEEGQLKTTLKANEAKYFKEEDHWRGRGDVVIKNVETKEQLNTEELFWKPSEERMYTEKFVKITLPDQVLYGTGLDAKQDLSEYTIKQPEGEFYLDE</sequence>
<dbReference type="Proteomes" id="UP000662783">
    <property type="component" value="Chromosome"/>
</dbReference>
<name>A0A975A1Z1_9BACT</name>
<dbReference type="EMBL" id="CP070608">
    <property type="protein sequence ID" value="QSE98740.1"/>
    <property type="molecule type" value="Genomic_DNA"/>
</dbReference>
<keyword evidence="5" id="KW-0472">Membrane</keyword>
<reference evidence="6" key="1">
    <citation type="submission" date="2021-02" db="EMBL/GenBank/DDBJ databases">
        <title>Fulvivirga sp. S481 isolated from sea water.</title>
        <authorList>
            <person name="Bae S.S."/>
            <person name="Baek K."/>
        </authorList>
    </citation>
    <scope>NUCLEOTIDE SEQUENCE</scope>
    <source>
        <strain evidence="6">S481</strain>
    </source>
</reference>
<dbReference type="InterPro" id="IPR010664">
    <property type="entry name" value="LipoPS_assembly_LptC-rel"/>
</dbReference>
<dbReference type="AlphaFoldDB" id="A0A975A1Z1"/>
<evidence type="ECO:0000256" key="1">
    <source>
        <dbReference type="ARBA" id="ARBA00022475"/>
    </source>
</evidence>
<dbReference type="NCBIfam" id="TIGR04409">
    <property type="entry name" value="LptC_YrbK"/>
    <property type="match status" value="1"/>
</dbReference>
<evidence type="ECO:0000256" key="2">
    <source>
        <dbReference type="ARBA" id="ARBA00022519"/>
    </source>
</evidence>
<dbReference type="Pfam" id="PF06835">
    <property type="entry name" value="LptC"/>
    <property type="match status" value="1"/>
</dbReference>
<dbReference type="KEGG" id="fuv:JR347_06575"/>
<dbReference type="PANTHER" id="PTHR37481">
    <property type="entry name" value="LIPOPOLYSACCHARIDE EXPORT SYSTEM PROTEIN LPTC"/>
    <property type="match status" value="1"/>
</dbReference>
<evidence type="ECO:0000256" key="3">
    <source>
        <dbReference type="ARBA" id="ARBA00022692"/>
    </source>
</evidence>
<keyword evidence="4" id="KW-1133">Transmembrane helix</keyword>
<dbReference type="RefSeq" id="WP_205723254.1">
    <property type="nucleotide sequence ID" value="NZ_CP070608.1"/>
</dbReference>
<protein>
    <submittedName>
        <fullName evidence="6">LPS export ABC transporter periplasmic protein LptC</fullName>
    </submittedName>
</protein>
<dbReference type="Gene3D" id="2.60.450.10">
    <property type="entry name" value="Lipopolysaccharide (LPS) transport protein A like domain"/>
    <property type="match status" value="1"/>
</dbReference>
<dbReference type="GO" id="GO:0005886">
    <property type="term" value="C:plasma membrane"/>
    <property type="evidence" value="ECO:0007669"/>
    <property type="project" value="InterPro"/>
</dbReference>
<evidence type="ECO:0000313" key="6">
    <source>
        <dbReference type="EMBL" id="QSE98740.1"/>
    </source>
</evidence>
<dbReference type="InterPro" id="IPR052363">
    <property type="entry name" value="LPS_export_LptC"/>
</dbReference>
<keyword evidence="2" id="KW-0997">Cell inner membrane</keyword>
<dbReference type="InterPro" id="IPR026265">
    <property type="entry name" value="LptC"/>
</dbReference>
<dbReference type="GO" id="GO:0015221">
    <property type="term" value="F:lipopolysaccharide transmembrane transporter activity"/>
    <property type="evidence" value="ECO:0007669"/>
    <property type="project" value="InterPro"/>
</dbReference>
<gene>
    <name evidence="6" type="primary">lptC</name>
    <name evidence="6" type="ORF">JR347_06575</name>
</gene>
<dbReference type="GO" id="GO:0017089">
    <property type="term" value="F:glycolipid transfer activity"/>
    <property type="evidence" value="ECO:0007669"/>
    <property type="project" value="TreeGrafter"/>
</dbReference>
<dbReference type="PANTHER" id="PTHR37481:SF1">
    <property type="entry name" value="LIPOPOLYSACCHARIDE EXPORT SYSTEM PROTEIN LPTC"/>
    <property type="match status" value="1"/>
</dbReference>
<keyword evidence="1" id="KW-1003">Cell membrane</keyword>
<keyword evidence="3" id="KW-0812">Transmembrane</keyword>
<evidence type="ECO:0000256" key="4">
    <source>
        <dbReference type="ARBA" id="ARBA00022989"/>
    </source>
</evidence>
<keyword evidence="7" id="KW-1185">Reference proteome</keyword>
<organism evidence="6 7">
    <name type="scientific">Fulvivirga lutea</name>
    <dbReference type="NCBI Taxonomy" id="2810512"/>
    <lineage>
        <taxon>Bacteria</taxon>
        <taxon>Pseudomonadati</taxon>
        <taxon>Bacteroidota</taxon>
        <taxon>Cytophagia</taxon>
        <taxon>Cytophagales</taxon>
        <taxon>Fulvivirgaceae</taxon>
        <taxon>Fulvivirga</taxon>
    </lineage>
</organism>
<dbReference type="GO" id="GO:0030288">
    <property type="term" value="C:outer membrane-bounded periplasmic space"/>
    <property type="evidence" value="ECO:0007669"/>
    <property type="project" value="TreeGrafter"/>
</dbReference>
<evidence type="ECO:0000313" key="7">
    <source>
        <dbReference type="Proteomes" id="UP000662783"/>
    </source>
</evidence>
<accession>A0A975A1Z1</accession>
<evidence type="ECO:0000256" key="5">
    <source>
        <dbReference type="ARBA" id="ARBA00023136"/>
    </source>
</evidence>